<dbReference type="UniPathway" id="UPA00028">
    <property type="reaction ID" value="UER00005"/>
</dbReference>
<evidence type="ECO:0000256" key="2">
    <source>
        <dbReference type="ARBA" id="ARBA00009256"/>
    </source>
</evidence>
<feature type="binding site" evidence="8">
    <location>
        <begin position="30"/>
        <end position="37"/>
    </location>
    <ligand>
        <name>ATP</name>
        <dbReference type="ChEBI" id="CHEBI:30616"/>
    </ligand>
</feature>
<accession>A0A6G7PZ60</accession>
<dbReference type="Pfam" id="PF02569">
    <property type="entry name" value="Pantoate_ligase"/>
    <property type="match status" value="1"/>
</dbReference>
<comment type="function">
    <text evidence="8">Catalyzes the condensation of pantoate with beta-alanine in an ATP-dependent reaction via a pantoyl-adenylate intermediate.</text>
</comment>
<feature type="active site" description="Proton donor" evidence="8">
    <location>
        <position position="37"/>
    </location>
</feature>
<evidence type="ECO:0000256" key="1">
    <source>
        <dbReference type="ARBA" id="ARBA00004990"/>
    </source>
</evidence>
<comment type="similarity">
    <text evidence="2 8">Belongs to the pantothenate synthetase family.</text>
</comment>
<feature type="binding site" evidence="8">
    <location>
        <begin position="147"/>
        <end position="150"/>
    </location>
    <ligand>
        <name>ATP</name>
        <dbReference type="ChEBI" id="CHEBI:30616"/>
    </ligand>
</feature>
<comment type="pathway">
    <text evidence="1 8">Cofactor biosynthesis; (R)-pantothenate biosynthesis; (R)-pantothenate from (R)-pantoate and beta-alanine: step 1/1.</text>
</comment>
<evidence type="ECO:0000256" key="3">
    <source>
        <dbReference type="ARBA" id="ARBA00022598"/>
    </source>
</evidence>
<dbReference type="Gene3D" id="3.30.1300.10">
    <property type="entry name" value="Pantoate-beta-alanine ligase, C-terminal domain"/>
    <property type="match status" value="1"/>
</dbReference>
<dbReference type="NCBIfam" id="TIGR00018">
    <property type="entry name" value="panC"/>
    <property type="match status" value="1"/>
</dbReference>
<sequence>MEIVTSIEKMTQISLKWRKEGQKIAFVPTMGYFHEGHLSLMRLARKKGDRLVVSVFVNPTQFGPQEDFEKYPRDKKRDIELAKKEGVDVLFCPSKEEMYPPEYQTYVEVTELSRPLCGESRPGHFRGVATVVLKLFNIIRPHLAVFGEKDYQQLLVIKKVVQDLNLSVEIVSHPIVREIDGLAMSSRNVYLSSEERKSALSLFKSLKLAQELVKKGERNSDKIRKIVRDFILSHPYTKIDYIELRDPKNLIEKKEISGPTLLAIAIFVGQTRLIDNIILEID</sequence>
<dbReference type="NCBIfam" id="TIGR00125">
    <property type="entry name" value="cyt_tran_rel"/>
    <property type="match status" value="1"/>
</dbReference>
<comment type="catalytic activity">
    <reaction evidence="7 8">
        <text>(R)-pantoate + beta-alanine + ATP = (R)-pantothenate + AMP + diphosphate + H(+)</text>
        <dbReference type="Rhea" id="RHEA:10912"/>
        <dbReference type="ChEBI" id="CHEBI:15378"/>
        <dbReference type="ChEBI" id="CHEBI:15980"/>
        <dbReference type="ChEBI" id="CHEBI:29032"/>
        <dbReference type="ChEBI" id="CHEBI:30616"/>
        <dbReference type="ChEBI" id="CHEBI:33019"/>
        <dbReference type="ChEBI" id="CHEBI:57966"/>
        <dbReference type="ChEBI" id="CHEBI:456215"/>
        <dbReference type="EC" id="6.3.2.1"/>
    </reaction>
</comment>
<dbReference type="HAMAP" id="MF_00158">
    <property type="entry name" value="PanC"/>
    <property type="match status" value="1"/>
</dbReference>
<keyword evidence="5 8" id="KW-0547">Nucleotide-binding</keyword>
<evidence type="ECO:0000313" key="10">
    <source>
        <dbReference type="Proteomes" id="UP000502179"/>
    </source>
</evidence>
<keyword evidence="10" id="KW-1185">Reference proteome</keyword>
<feature type="binding site" evidence="8">
    <location>
        <position position="153"/>
    </location>
    <ligand>
        <name>(R)-pantoate</name>
        <dbReference type="ChEBI" id="CHEBI:15980"/>
    </ligand>
</feature>
<dbReference type="InterPro" id="IPR004821">
    <property type="entry name" value="Cyt_trans-like"/>
</dbReference>
<evidence type="ECO:0000313" key="9">
    <source>
        <dbReference type="EMBL" id="QIJ72867.1"/>
    </source>
</evidence>
<keyword evidence="6 8" id="KW-0067">ATP-binding</keyword>
<dbReference type="AlphaFoldDB" id="A0A6G7PZ60"/>
<comment type="subcellular location">
    <subcellularLocation>
        <location evidence="8">Cytoplasm</location>
    </subcellularLocation>
</comment>
<gene>
    <name evidence="8" type="primary">panC</name>
    <name evidence="9" type="ORF">G4V39_06265</name>
</gene>
<dbReference type="PANTHER" id="PTHR21299">
    <property type="entry name" value="CYTIDYLATE KINASE/PANTOATE-BETA-ALANINE LIGASE"/>
    <property type="match status" value="1"/>
</dbReference>
<dbReference type="Gene3D" id="3.40.50.620">
    <property type="entry name" value="HUPs"/>
    <property type="match status" value="1"/>
</dbReference>
<dbReference type="FunFam" id="3.30.1300.10:FF:000001">
    <property type="entry name" value="Pantothenate synthetase"/>
    <property type="match status" value="1"/>
</dbReference>
<keyword evidence="8" id="KW-0963">Cytoplasm</keyword>
<evidence type="ECO:0000256" key="5">
    <source>
        <dbReference type="ARBA" id="ARBA00022741"/>
    </source>
</evidence>
<name>A0A6G7PZ60_9BACT</name>
<dbReference type="FunFam" id="3.40.50.620:FF:000013">
    <property type="entry name" value="Pantothenate synthetase"/>
    <property type="match status" value="1"/>
</dbReference>
<dbReference type="RefSeq" id="WP_166033085.1">
    <property type="nucleotide sequence ID" value="NZ_CP048877.1"/>
</dbReference>
<organism evidence="9 10">
    <name type="scientific">Thermosulfuriphilus ammonigenes</name>
    <dbReference type="NCBI Taxonomy" id="1936021"/>
    <lineage>
        <taxon>Bacteria</taxon>
        <taxon>Pseudomonadati</taxon>
        <taxon>Thermodesulfobacteriota</taxon>
        <taxon>Thermodesulfobacteria</taxon>
        <taxon>Thermodesulfobacteriales</taxon>
        <taxon>Thermodesulfobacteriaceae</taxon>
        <taxon>Thermosulfuriphilus</taxon>
    </lineage>
</organism>
<dbReference type="EMBL" id="CP048877">
    <property type="protein sequence ID" value="QIJ72867.1"/>
    <property type="molecule type" value="Genomic_DNA"/>
</dbReference>
<dbReference type="Proteomes" id="UP000502179">
    <property type="component" value="Chromosome"/>
</dbReference>
<feature type="binding site" evidence="8">
    <location>
        <position position="61"/>
    </location>
    <ligand>
        <name>(R)-pantoate</name>
        <dbReference type="ChEBI" id="CHEBI:15980"/>
    </ligand>
</feature>
<keyword evidence="3 8" id="KW-0436">Ligase</keyword>
<dbReference type="SUPFAM" id="SSF52374">
    <property type="entry name" value="Nucleotidylyl transferase"/>
    <property type="match status" value="1"/>
</dbReference>
<dbReference type="GO" id="GO:0004592">
    <property type="term" value="F:pantoate-beta-alanine ligase activity"/>
    <property type="evidence" value="ECO:0007669"/>
    <property type="project" value="UniProtKB-UniRule"/>
</dbReference>
<dbReference type="InterPro" id="IPR042176">
    <property type="entry name" value="Pantoate_ligase_C"/>
</dbReference>
<dbReference type="InterPro" id="IPR014729">
    <property type="entry name" value="Rossmann-like_a/b/a_fold"/>
</dbReference>
<comment type="miscellaneous">
    <text evidence="8">The reaction proceeds by a bi uni uni bi ping pong mechanism.</text>
</comment>
<dbReference type="EC" id="6.3.2.1" evidence="8"/>
<feature type="binding site" evidence="8">
    <location>
        <position position="176"/>
    </location>
    <ligand>
        <name>ATP</name>
        <dbReference type="ChEBI" id="CHEBI:30616"/>
    </ligand>
</feature>
<dbReference type="GO" id="GO:0015940">
    <property type="term" value="P:pantothenate biosynthetic process"/>
    <property type="evidence" value="ECO:0007669"/>
    <property type="project" value="UniProtKB-UniRule"/>
</dbReference>
<feature type="binding site" evidence="8">
    <location>
        <position position="61"/>
    </location>
    <ligand>
        <name>beta-alanine</name>
        <dbReference type="ChEBI" id="CHEBI:57966"/>
    </ligand>
</feature>
<keyword evidence="4 8" id="KW-0566">Pantothenate biosynthesis</keyword>
<proteinExistence type="inferred from homology"/>
<dbReference type="InterPro" id="IPR003721">
    <property type="entry name" value="Pantoate_ligase"/>
</dbReference>
<dbReference type="GO" id="GO:0005829">
    <property type="term" value="C:cytosol"/>
    <property type="evidence" value="ECO:0007669"/>
    <property type="project" value="TreeGrafter"/>
</dbReference>
<dbReference type="PANTHER" id="PTHR21299:SF1">
    <property type="entry name" value="PANTOATE--BETA-ALANINE LIGASE"/>
    <property type="match status" value="1"/>
</dbReference>
<dbReference type="GO" id="GO:0005524">
    <property type="term" value="F:ATP binding"/>
    <property type="evidence" value="ECO:0007669"/>
    <property type="project" value="UniProtKB-KW"/>
</dbReference>
<evidence type="ECO:0000256" key="6">
    <source>
        <dbReference type="ARBA" id="ARBA00022840"/>
    </source>
</evidence>
<dbReference type="CDD" id="cd00560">
    <property type="entry name" value="PanC"/>
    <property type="match status" value="1"/>
</dbReference>
<evidence type="ECO:0000256" key="8">
    <source>
        <dbReference type="HAMAP-Rule" id="MF_00158"/>
    </source>
</evidence>
<protein>
    <recommendedName>
        <fullName evidence="8">Pantothenate synthetase</fullName>
        <shortName evidence="8">PS</shortName>
        <ecNumber evidence="8">6.3.2.1</ecNumber>
    </recommendedName>
    <alternativeName>
        <fullName evidence="8">Pantoate--beta-alanine ligase</fullName>
    </alternativeName>
    <alternativeName>
        <fullName evidence="8">Pantoate-activating enzyme</fullName>
    </alternativeName>
</protein>
<reference evidence="9 10" key="1">
    <citation type="submission" date="2020-02" db="EMBL/GenBank/DDBJ databases">
        <title>Genome analysis of Thermosulfuriphilus ammonigenes ST65T, an anaerobic thermophilic chemolithoautotrophic bacterium isolated from a deep-sea hydrothermal vent.</title>
        <authorList>
            <person name="Slobodkina G."/>
            <person name="Allioux M."/>
            <person name="Merkel A."/>
            <person name="Alain K."/>
            <person name="Jebbar M."/>
            <person name="Slobodkin A."/>
        </authorList>
    </citation>
    <scope>NUCLEOTIDE SEQUENCE [LARGE SCALE GENOMIC DNA]</scope>
    <source>
        <strain evidence="9 10">ST65</strain>
    </source>
</reference>
<feature type="binding site" evidence="8">
    <location>
        <begin position="184"/>
        <end position="187"/>
    </location>
    <ligand>
        <name>ATP</name>
        <dbReference type="ChEBI" id="CHEBI:30616"/>
    </ligand>
</feature>
<evidence type="ECO:0000256" key="4">
    <source>
        <dbReference type="ARBA" id="ARBA00022655"/>
    </source>
</evidence>
<evidence type="ECO:0000256" key="7">
    <source>
        <dbReference type="ARBA" id="ARBA00048258"/>
    </source>
</evidence>
<dbReference type="KEGG" id="tav:G4V39_06265"/>
<comment type="subunit">
    <text evidence="8">Homodimer.</text>
</comment>